<reference evidence="1" key="2">
    <citation type="journal article" date="2015" name="Data Brief">
        <title>Shoot transcriptome of the giant reed, Arundo donax.</title>
        <authorList>
            <person name="Barrero R.A."/>
            <person name="Guerrero F.D."/>
            <person name="Moolhuijzen P."/>
            <person name="Goolsby J.A."/>
            <person name="Tidwell J."/>
            <person name="Bellgard S.E."/>
            <person name="Bellgard M.I."/>
        </authorList>
    </citation>
    <scope>NUCLEOTIDE SEQUENCE</scope>
    <source>
        <tissue evidence="1">Shoot tissue taken approximately 20 cm above the soil surface</tissue>
    </source>
</reference>
<proteinExistence type="predicted"/>
<organism evidence="1">
    <name type="scientific">Arundo donax</name>
    <name type="common">Giant reed</name>
    <name type="synonym">Donax arundinaceus</name>
    <dbReference type="NCBI Taxonomy" id="35708"/>
    <lineage>
        <taxon>Eukaryota</taxon>
        <taxon>Viridiplantae</taxon>
        <taxon>Streptophyta</taxon>
        <taxon>Embryophyta</taxon>
        <taxon>Tracheophyta</taxon>
        <taxon>Spermatophyta</taxon>
        <taxon>Magnoliopsida</taxon>
        <taxon>Liliopsida</taxon>
        <taxon>Poales</taxon>
        <taxon>Poaceae</taxon>
        <taxon>PACMAD clade</taxon>
        <taxon>Arundinoideae</taxon>
        <taxon>Arundineae</taxon>
        <taxon>Arundo</taxon>
    </lineage>
</organism>
<name>A0A0A8Z1B5_ARUDO</name>
<protein>
    <submittedName>
        <fullName evidence="1">Uncharacterized protein</fullName>
    </submittedName>
</protein>
<accession>A0A0A8Z1B5</accession>
<reference evidence="1" key="1">
    <citation type="submission" date="2014-09" db="EMBL/GenBank/DDBJ databases">
        <authorList>
            <person name="Magalhaes I.L.F."/>
            <person name="Oliveira U."/>
            <person name="Santos F.R."/>
            <person name="Vidigal T.H.D.A."/>
            <person name="Brescovit A.D."/>
            <person name="Santos A.J."/>
        </authorList>
    </citation>
    <scope>NUCLEOTIDE SEQUENCE</scope>
    <source>
        <tissue evidence="1">Shoot tissue taken approximately 20 cm above the soil surface</tissue>
    </source>
</reference>
<dbReference type="EMBL" id="GBRH01266402">
    <property type="protein sequence ID" value="JAD31493.1"/>
    <property type="molecule type" value="Transcribed_RNA"/>
</dbReference>
<dbReference type="AlphaFoldDB" id="A0A0A8Z1B5"/>
<evidence type="ECO:0000313" key="1">
    <source>
        <dbReference type="EMBL" id="JAD31493.1"/>
    </source>
</evidence>
<sequence length="30" mass="3222">MVVVPVASVYEPVVPSHAFNFLTQSCTVSL</sequence>